<name>A0ABT3TV51_9ACTN</name>
<evidence type="ECO:0008006" key="4">
    <source>
        <dbReference type="Google" id="ProtNLM"/>
    </source>
</evidence>
<reference evidence="2" key="1">
    <citation type="submission" date="2022-10" db="EMBL/GenBank/DDBJ databases">
        <title>Streptomyces beihaiensis sp. nov., a chitin degrading actinobacterium, isolated from shrimp pond soil.</title>
        <authorList>
            <person name="Xie J."/>
            <person name="Shen N."/>
        </authorList>
    </citation>
    <scope>NUCLEOTIDE SEQUENCE</scope>
    <source>
        <strain evidence="2">GXMU-J5</strain>
    </source>
</reference>
<evidence type="ECO:0000256" key="1">
    <source>
        <dbReference type="SAM" id="Phobius"/>
    </source>
</evidence>
<gene>
    <name evidence="2" type="ORF">OFY01_12990</name>
</gene>
<organism evidence="2 3">
    <name type="scientific">Streptomyces beihaiensis</name>
    <dbReference type="NCBI Taxonomy" id="2984495"/>
    <lineage>
        <taxon>Bacteria</taxon>
        <taxon>Bacillati</taxon>
        <taxon>Actinomycetota</taxon>
        <taxon>Actinomycetes</taxon>
        <taxon>Kitasatosporales</taxon>
        <taxon>Streptomycetaceae</taxon>
        <taxon>Streptomyces</taxon>
    </lineage>
</organism>
<keyword evidence="3" id="KW-1185">Reference proteome</keyword>
<sequence length="162" mass="16154">MSSAESGSVAVSVRSASRQVVMAAVAVLVLAAGGWASWGTARRLVFPDGLERGSVTVTRCAGTRCSGSFVSASAGAPGASVSLARSAGEKRGVRVPVVREPGSKVVVRSDGAGFLAAWIPLGGALLLVAPLVGGGMRRGRWGWCAALAGVTVLSAAFAALVF</sequence>
<proteinExistence type="predicted"/>
<dbReference type="Proteomes" id="UP001163064">
    <property type="component" value="Unassembled WGS sequence"/>
</dbReference>
<feature type="transmembrane region" description="Helical" evidence="1">
    <location>
        <begin position="20"/>
        <end position="38"/>
    </location>
</feature>
<evidence type="ECO:0000313" key="3">
    <source>
        <dbReference type="Proteomes" id="UP001163064"/>
    </source>
</evidence>
<evidence type="ECO:0000313" key="2">
    <source>
        <dbReference type="EMBL" id="MCX3060660.1"/>
    </source>
</evidence>
<keyword evidence="1" id="KW-0812">Transmembrane</keyword>
<dbReference type="RefSeq" id="WP_266599422.1">
    <property type="nucleotide sequence ID" value="NZ_JAPHNL010000113.1"/>
</dbReference>
<keyword evidence="1" id="KW-0472">Membrane</keyword>
<keyword evidence="1" id="KW-1133">Transmembrane helix</keyword>
<comment type="caution">
    <text evidence="2">The sequence shown here is derived from an EMBL/GenBank/DDBJ whole genome shotgun (WGS) entry which is preliminary data.</text>
</comment>
<feature type="transmembrane region" description="Helical" evidence="1">
    <location>
        <begin position="111"/>
        <end position="129"/>
    </location>
</feature>
<feature type="transmembrane region" description="Helical" evidence="1">
    <location>
        <begin position="141"/>
        <end position="161"/>
    </location>
</feature>
<protein>
    <recommendedName>
        <fullName evidence="4">Integral membrane protein</fullName>
    </recommendedName>
</protein>
<accession>A0ABT3TV51</accession>
<dbReference type="EMBL" id="JAPHNL010000113">
    <property type="protein sequence ID" value="MCX3060660.1"/>
    <property type="molecule type" value="Genomic_DNA"/>
</dbReference>